<dbReference type="SUPFAM" id="SSF48371">
    <property type="entry name" value="ARM repeat"/>
    <property type="match status" value="1"/>
</dbReference>
<proteinExistence type="predicted"/>
<evidence type="ECO:0000313" key="3">
    <source>
        <dbReference type="EMBL" id="ORE00197.1"/>
    </source>
</evidence>
<comment type="caution">
    <text evidence="3">The sequence shown here is derived from an EMBL/GenBank/DDBJ whole genome shotgun (WGS) entry which is preliminary data.</text>
</comment>
<dbReference type="EMBL" id="LTAI01000052">
    <property type="protein sequence ID" value="ORE00197.1"/>
    <property type="molecule type" value="Genomic_DNA"/>
</dbReference>
<dbReference type="GO" id="GO:0008540">
    <property type="term" value="C:proteasome regulatory particle, base subcomplex"/>
    <property type="evidence" value="ECO:0007669"/>
    <property type="project" value="TreeGrafter"/>
</dbReference>
<organism evidence="3 4">
    <name type="scientific">Hepatospora eriocheir</name>
    <dbReference type="NCBI Taxonomy" id="1081669"/>
    <lineage>
        <taxon>Eukaryota</taxon>
        <taxon>Fungi</taxon>
        <taxon>Fungi incertae sedis</taxon>
        <taxon>Microsporidia</taxon>
        <taxon>Hepatosporidae</taxon>
        <taxon>Hepatospora</taxon>
    </lineage>
</organism>
<gene>
    <name evidence="3" type="primary">RPN2</name>
    <name evidence="3" type="ORF">A0H76_2011</name>
</gene>
<dbReference type="AlphaFoldDB" id="A0A1X0QK92"/>
<protein>
    <submittedName>
        <fullName evidence="3">RPN2</fullName>
    </submittedName>
</protein>
<dbReference type="PANTHER" id="PTHR10943:SF2">
    <property type="entry name" value="26S PROTEASOME NON-ATPASE REGULATORY SUBUNIT 1"/>
    <property type="match status" value="1"/>
</dbReference>
<keyword evidence="1" id="KW-0677">Repeat</keyword>
<dbReference type="VEuPathDB" id="MicrosporidiaDB:HERIO_2798"/>
<dbReference type="GO" id="GO:0043161">
    <property type="term" value="P:proteasome-mediated ubiquitin-dependent protein catabolic process"/>
    <property type="evidence" value="ECO:0007669"/>
    <property type="project" value="TreeGrafter"/>
</dbReference>
<dbReference type="InterPro" id="IPR011989">
    <property type="entry name" value="ARM-like"/>
</dbReference>
<dbReference type="Proteomes" id="UP000192501">
    <property type="component" value="Unassembled WGS sequence"/>
</dbReference>
<evidence type="ECO:0000256" key="1">
    <source>
        <dbReference type="ARBA" id="ARBA00022737"/>
    </source>
</evidence>
<evidence type="ECO:0000313" key="4">
    <source>
        <dbReference type="Proteomes" id="UP000192501"/>
    </source>
</evidence>
<accession>A0A1X0QK92</accession>
<dbReference type="InterPro" id="IPR016024">
    <property type="entry name" value="ARM-type_fold"/>
</dbReference>
<dbReference type="PANTHER" id="PTHR10943">
    <property type="entry name" value="26S PROTEASOME NON-ATPASE REGULATORY SUBUNIT"/>
    <property type="match status" value="1"/>
</dbReference>
<dbReference type="Gene3D" id="1.25.10.10">
    <property type="entry name" value="Leucine-rich Repeat Variant"/>
    <property type="match status" value="1"/>
</dbReference>
<reference evidence="3 4" key="1">
    <citation type="journal article" date="2017" name="Environ. Microbiol.">
        <title>Decay of the glycolytic pathway and adaptation to intranuclear parasitism within Enterocytozoonidae microsporidia.</title>
        <authorList>
            <person name="Wiredu Boakye D."/>
            <person name="Jaroenlak P."/>
            <person name="Prachumwat A."/>
            <person name="Williams T.A."/>
            <person name="Bateman K.S."/>
            <person name="Itsathitphaisarn O."/>
            <person name="Sritunyalucksana K."/>
            <person name="Paszkiewicz K.H."/>
            <person name="Moore K.A."/>
            <person name="Stentiford G.D."/>
            <person name="Williams B.A."/>
        </authorList>
    </citation>
    <scope>NUCLEOTIDE SEQUENCE [LARGE SCALE GENOMIC DNA]</scope>
    <source>
        <strain evidence="4">canceri</strain>
    </source>
</reference>
<evidence type="ECO:0000256" key="2">
    <source>
        <dbReference type="ARBA" id="ARBA00022942"/>
    </source>
</evidence>
<sequence length="782" mass="89940">MPTEGLVDTVEYYINNNNIQSALELSDDCIERMAVHVKFPYNESMSLDGKQLCTLTKIFLLQNKYDDCISCTIRLVNEYPNILLEGDDLYTYRIVYNLMDYLIINKPKGLLKNFIETFVDKFKPSLNMVGYLFDISLTKLAKEKFIEAIADFSVIELVSFLKKIKQKDECVDLIIGNDLISFERVKTKKYIYDNLSLIYLMVDSLVIRDKDVVSFVNNLIYPYNYYVADYLYTTYRKSYSFANDSVMLLSSGIYQKELVQDFMFTKNDTSFKLLSTISKTNSVYFSFCHSIMNAHTLNDSFFRLNKVINGTSWTKFLELGGLGLIHTKDPFNVLKEILPNDEKSGEPSSLLSLGLITNSSKYYTSDYSGLFKEAEGYFMNFIESQNENYLFGAVLGLCSMKIGDSDQDLLQKLMALYSRKSTHSLETISYGIGLLFAGSNDVSLITQLKMIAQSIDYVRAKRAINVAIGLISDTNNLAFSEKNRDFEEAYLIGLGIHHANTQNLSIIELILPYINNGSDDIKRQAVIALCLVIGYDETLIKELVVPLASNHNLWIRSITATCLGFFSTFLEKDTFCLVVNLLEAMLYDPEQLVVQSACIGVGMILQQYKGEYDFEDTSKINYERILTKLNNFIAYKTETKCVRMGATFGRAIMEIGGRNCITTILNSNNIGVSFERVVGFYMFLHSWYFYPFFNFISTFIQPTPYFLLNELLEQNNTTDIQVNRKDVIVFVHEVKRQKRFRKSKTEKHPNEEKFINSELKSGDLLTMKEKIRFNKMNMFDFY</sequence>
<dbReference type="GO" id="GO:0005634">
    <property type="term" value="C:nucleus"/>
    <property type="evidence" value="ECO:0007669"/>
    <property type="project" value="TreeGrafter"/>
</dbReference>
<dbReference type="VEuPathDB" id="MicrosporidiaDB:HERIO_136"/>
<dbReference type="GO" id="GO:0034515">
    <property type="term" value="C:proteasome storage granule"/>
    <property type="evidence" value="ECO:0007669"/>
    <property type="project" value="TreeGrafter"/>
</dbReference>
<keyword evidence="2" id="KW-0647">Proteasome</keyword>
<dbReference type="VEuPathDB" id="MicrosporidiaDB:A0H76_2011"/>
<name>A0A1X0QK92_9MICR</name>